<comment type="caution">
    <text evidence="1">The sequence shown here is derived from an EMBL/GenBank/DDBJ whole genome shotgun (WGS) entry which is preliminary data.</text>
</comment>
<proteinExistence type="predicted"/>
<evidence type="ECO:0000313" key="2">
    <source>
        <dbReference type="Proteomes" id="UP001596154"/>
    </source>
</evidence>
<gene>
    <name evidence="1" type="ORF">ACFPZJ_37970</name>
</gene>
<keyword evidence="2" id="KW-1185">Reference proteome</keyword>
<evidence type="ECO:0000313" key="1">
    <source>
        <dbReference type="EMBL" id="MFC5639416.1"/>
    </source>
</evidence>
<dbReference type="EMBL" id="JBHSNY010000021">
    <property type="protein sequence ID" value="MFC5639416.1"/>
    <property type="molecule type" value="Genomic_DNA"/>
</dbReference>
<name>A0ABW0V4E5_9ACTN</name>
<sequence>MLRDATHSQLSGHFDRWIGPLCGVWPDGHDDDWYTLLGTAQERLQPVLQPSEADPYRRVVHLLARASASIGDPKNAASALEALGAAEAIADQARTTAGQE</sequence>
<dbReference type="Proteomes" id="UP001596154">
    <property type="component" value="Unassembled WGS sequence"/>
</dbReference>
<reference evidence="2" key="1">
    <citation type="journal article" date="2019" name="Int. J. Syst. Evol. Microbiol.">
        <title>The Global Catalogue of Microorganisms (GCM) 10K type strain sequencing project: providing services to taxonomists for standard genome sequencing and annotation.</title>
        <authorList>
            <consortium name="The Broad Institute Genomics Platform"/>
            <consortium name="The Broad Institute Genome Sequencing Center for Infectious Disease"/>
            <person name="Wu L."/>
            <person name="Ma J."/>
        </authorList>
    </citation>
    <scope>NUCLEOTIDE SEQUENCE [LARGE SCALE GENOMIC DNA]</scope>
    <source>
        <strain evidence="2">CGMCC 4.7248</strain>
    </source>
</reference>
<protein>
    <submittedName>
        <fullName evidence="1">Uncharacterized protein</fullName>
    </submittedName>
</protein>
<organism evidence="1 2">
    <name type="scientific">Streptomyces bullii</name>
    <dbReference type="NCBI Taxonomy" id="349910"/>
    <lineage>
        <taxon>Bacteria</taxon>
        <taxon>Bacillati</taxon>
        <taxon>Actinomycetota</taxon>
        <taxon>Actinomycetes</taxon>
        <taxon>Kitasatosporales</taxon>
        <taxon>Streptomycetaceae</taxon>
        <taxon>Streptomyces</taxon>
    </lineage>
</organism>
<dbReference type="RefSeq" id="WP_381031395.1">
    <property type="nucleotide sequence ID" value="NZ_JBHSNY010000021.1"/>
</dbReference>
<accession>A0ABW0V4E5</accession>